<dbReference type="Proteomes" id="UP000325243">
    <property type="component" value="Unassembled WGS sequence"/>
</dbReference>
<evidence type="ECO:0000313" key="2">
    <source>
        <dbReference type="Proteomes" id="UP000325243"/>
    </source>
</evidence>
<comment type="caution">
    <text evidence="1">The sequence shown here is derived from an EMBL/GenBank/DDBJ whole genome shotgun (WGS) entry which is preliminary data.</text>
</comment>
<gene>
    <name evidence="1" type="ORF">FYC51_14620</name>
</gene>
<accession>A0A5S4UW88</accession>
<sequence length="557" mass="61505">MTPGRDTGEQSSFDDDAAAQLRASLASHGALPYLFIGSGISRRYLGLPDWEGLLRQFAAEAGENFNYHLATANGDLPTAATSVAQAFHQRWWNDQSYAQQREQHSAIVRDDEGGLKVAIAEYIRTHDALTAGVPGVDDPDLAAEVALLGSAVVDGVITTNYDSLTDQLFPAFQPYVGQDELLMSDAQFIAETYKIHGAATQPLSLILTKGDYERFSNRNHYLAAKLLTIFAEHPVIFVGYSLSDEYLNEILDNIATAVGPDRLGELGKRIYFVEWNPDASSATVIEQTSIQRGGSRLPITRVGTHSFEWLWGVLSHLERPFPAAILRELRKHVFDLVTHPDPSQTREVVRAIPIDAEDADEYRVVFGVGAFSEKDLQNLSTIGRTLRRDDVEQDVLGIRKHGLDPDNLLASGVRDGIRAAHNSYLPVHKYLLEAGRIAPDGSIHFDGLPDVIKRLAERPLTASAQNEARFNRDVKGALTTPRQIVDSEYTTYFKLECLVLLDPADYSTTDLHDVLVELYGTPDVSSPYNLALFRRAICLYDRRKALEAAAAGAATQE</sequence>
<keyword evidence="2" id="KW-1185">Reference proteome</keyword>
<protein>
    <submittedName>
        <fullName evidence="1">Uncharacterized protein</fullName>
    </submittedName>
</protein>
<evidence type="ECO:0000313" key="1">
    <source>
        <dbReference type="EMBL" id="TYL50438.1"/>
    </source>
</evidence>
<dbReference type="Pfam" id="PF13289">
    <property type="entry name" value="SIR2_2"/>
    <property type="match status" value="1"/>
</dbReference>
<name>A0A5S4UW88_9MICO</name>
<dbReference type="AlphaFoldDB" id="A0A5S4UW88"/>
<dbReference type="EMBL" id="VSSB01000002">
    <property type="protein sequence ID" value="TYL50438.1"/>
    <property type="molecule type" value="Genomic_DNA"/>
</dbReference>
<proteinExistence type="predicted"/>
<dbReference type="RefSeq" id="WP_148734539.1">
    <property type="nucleotide sequence ID" value="NZ_VSSB01000002.1"/>
</dbReference>
<organism evidence="1 2">
    <name type="scientific">Agromyces mariniharenae</name>
    <dbReference type="NCBI Taxonomy" id="2604423"/>
    <lineage>
        <taxon>Bacteria</taxon>
        <taxon>Bacillati</taxon>
        <taxon>Actinomycetota</taxon>
        <taxon>Actinomycetes</taxon>
        <taxon>Micrococcales</taxon>
        <taxon>Microbacteriaceae</taxon>
        <taxon>Agromyces</taxon>
    </lineage>
</organism>
<reference evidence="1 2" key="1">
    <citation type="submission" date="2019-08" db="EMBL/GenBank/DDBJ databases">
        <authorList>
            <person name="Hu J."/>
        </authorList>
    </citation>
    <scope>NUCLEOTIDE SEQUENCE [LARGE SCALE GENOMIC DNA]</scope>
    <source>
        <strain evidence="1 2">NEAU-184</strain>
    </source>
</reference>